<dbReference type="InterPro" id="IPR011009">
    <property type="entry name" value="Kinase-like_dom_sf"/>
</dbReference>
<evidence type="ECO:0000256" key="1">
    <source>
        <dbReference type="SAM" id="MobiDB-lite"/>
    </source>
</evidence>
<dbReference type="PANTHER" id="PTHR45621">
    <property type="entry name" value="OS01G0588500 PROTEIN-RELATED"/>
    <property type="match status" value="1"/>
</dbReference>
<dbReference type="Gene3D" id="3.30.200.20">
    <property type="entry name" value="Phosphorylase Kinase, domain 1"/>
    <property type="match status" value="1"/>
</dbReference>
<dbReference type="InterPro" id="IPR012677">
    <property type="entry name" value="Nucleotide-bd_a/b_plait_sf"/>
</dbReference>
<dbReference type="EMBL" id="JACMSC010000014">
    <property type="protein sequence ID" value="KAG6489945.1"/>
    <property type="molecule type" value="Genomic_DNA"/>
</dbReference>
<proteinExistence type="predicted"/>
<sequence length="374" mass="40937">MVFVGNVSPYMRSDCLLAHLSSFGEIEEGPLGVDPLTRKFMGFAIFIFKNVFGVRNSLLESIKNINGHDLLCSSVNSGSLNPGAPVGGVPQPDLRLVGGAVAYDQGFGPGSDELGGYPYHRSQRGSLHCDALPSSRFQSWTEGSWWRDGSEHTTKQSRSDRPCQLTIVLPAFSIQCLMRLSVKNLVFFFAVVFSCPSGFPSPSSPSSIFRFLIREKETTIRKKDSGEEEEKTTMTREWGIALVCLQDLPLLQLQHRLSTSRTSGSETTTGKLSNLSSSTTLGESSDNGISAEKVFSEGRILEAPNLRVYTFAELRSSTRNFKSESVLGEGGLGKVYKGWVEEKTLNPSKSGVGTLVAMKKLNLESVQGLEEWQV</sequence>
<dbReference type="SMART" id="SM00360">
    <property type="entry name" value="RRM"/>
    <property type="match status" value="1"/>
</dbReference>
<feature type="compositionally biased region" description="Polar residues" evidence="1">
    <location>
        <begin position="271"/>
        <end position="287"/>
    </location>
</feature>
<dbReference type="SUPFAM" id="SSF54928">
    <property type="entry name" value="RNA-binding domain, RBD"/>
    <property type="match status" value="1"/>
</dbReference>
<gene>
    <name evidence="3" type="ORF">ZIOFF_051227</name>
</gene>
<dbReference type="Proteomes" id="UP000734854">
    <property type="component" value="Unassembled WGS sequence"/>
</dbReference>
<dbReference type="Gene3D" id="3.30.70.330">
    <property type="match status" value="1"/>
</dbReference>
<keyword evidence="4" id="KW-1185">Reference proteome</keyword>
<dbReference type="SUPFAM" id="SSF56112">
    <property type="entry name" value="Protein kinase-like (PK-like)"/>
    <property type="match status" value="1"/>
</dbReference>
<dbReference type="InterPro" id="IPR035979">
    <property type="entry name" value="RBD_domain_sf"/>
</dbReference>
<feature type="domain" description="RRM" evidence="2">
    <location>
        <begin position="1"/>
        <end position="73"/>
    </location>
</feature>
<feature type="region of interest" description="Disordered" evidence="1">
    <location>
        <begin position="259"/>
        <end position="287"/>
    </location>
</feature>
<comment type="caution">
    <text evidence="3">The sequence shown here is derived from an EMBL/GenBank/DDBJ whole genome shotgun (WGS) entry which is preliminary data.</text>
</comment>
<dbReference type="AlphaFoldDB" id="A0A8J5KH50"/>
<organism evidence="3 4">
    <name type="scientific">Zingiber officinale</name>
    <name type="common">Ginger</name>
    <name type="synonym">Amomum zingiber</name>
    <dbReference type="NCBI Taxonomy" id="94328"/>
    <lineage>
        <taxon>Eukaryota</taxon>
        <taxon>Viridiplantae</taxon>
        <taxon>Streptophyta</taxon>
        <taxon>Embryophyta</taxon>
        <taxon>Tracheophyta</taxon>
        <taxon>Spermatophyta</taxon>
        <taxon>Magnoliopsida</taxon>
        <taxon>Liliopsida</taxon>
        <taxon>Zingiberales</taxon>
        <taxon>Zingiberaceae</taxon>
        <taxon>Zingiber</taxon>
    </lineage>
</organism>
<name>A0A8J5KH50_ZINOF</name>
<dbReference type="InterPro" id="IPR050823">
    <property type="entry name" value="Plant_Ser_Thr_Prot_Kinase"/>
</dbReference>
<protein>
    <recommendedName>
        <fullName evidence="2">RRM domain-containing protein</fullName>
    </recommendedName>
</protein>
<accession>A0A8J5KH50</accession>
<evidence type="ECO:0000313" key="3">
    <source>
        <dbReference type="EMBL" id="KAG6489945.1"/>
    </source>
</evidence>
<feature type="compositionally biased region" description="Low complexity" evidence="1">
    <location>
        <begin position="259"/>
        <end position="270"/>
    </location>
</feature>
<dbReference type="InterPro" id="IPR000504">
    <property type="entry name" value="RRM_dom"/>
</dbReference>
<reference evidence="3 4" key="1">
    <citation type="submission" date="2020-08" db="EMBL/GenBank/DDBJ databases">
        <title>Plant Genome Project.</title>
        <authorList>
            <person name="Zhang R.-G."/>
        </authorList>
    </citation>
    <scope>NUCLEOTIDE SEQUENCE [LARGE SCALE GENOMIC DNA]</scope>
    <source>
        <tissue evidence="3">Rhizome</tissue>
    </source>
</reference>
<dbReference type="GO" id="GO:0003723">
    <property type="term" value="F:RNA binding"/>
    <property type="evidence" value="ECO:0007669"/>
    <property type="project" value="InterPro"/>
</dbReference>
<evidence type="ECO:0000259" key="2">
    <source>
        <dbReference type="SMART" id="SM00360"/>
    </source>
</evidence>
<evidence type="ECO:0000313" key="4">
    <source>
        <dbReference type="Proteomes" id="UP000734854"/>
    </source>
</evidence>